<keyword evidence="2" id="KW-0328">Glycosyltransferase</keyword>
<feature type="signal peptide" evidence="9">
    <location>
        <begin position="1"/>
        <end position="23"/>
    </location>
</feature>
<gene>
    <name evidence="10" type="ORF">FRX31_031297</name>
</gene>
<feature type="transmembrane region" description="Helical" evidence="8">
    <location>
        <begin position="90"/>
        <end position="108"/>
    </location>
</feature>
<evidence type="ECO:0000256" key="1">
    <source>
        <dbReference type="ARBA" id="ARBA00004308"/>
    </source>
</evidence>
<dbReference type="PANTHER" id="PTHR13301">
    <property type="entry name" value="X-BOX TRANSCRIPTION FACTOR-RELATED"/>
    <property type="match status" value="1"/>
</dbReference>
<organism evidence="10 11">
    <name type="scientific">Thalictrum thalictroides</name>
    <name type="common">Rue-anemone</name>
    <name type="synonym">Anemone thalictroides</name>
    <dbReference type="NCBI Taxonomy" id="46969"/>
    <lineage>
        <taxon>Eukaryota</taxon>
        <taxon>Viridiplantae</taxon>
        <taxon>Streptophyta</taxon>
        <taxon>Embryophyta</taxon>
        <taxon>Tracheophyta</taxon>
        <taxon>Spermatophyta</taxon>
        <taxon>Magnoliopsida</taxon>
        <taxon>Ranunculales</taxon>
        <taxon>Ranunculaceae</taxon>
        <taxon>Thalictroideae</taxon>
        <taxon>Thalictrum</taxon>
    </lineage>
</organism>
<dbReference type="GO" id="GO:0016020">
    <property type="term" value="C:membrane"/>
    <property type="evidence" value="ECO:0007669"/>
    <property type="project" value="InterPro"/>
</dbReference>
<feature type="transmembrane region" description="Helical" evidence="8">
    <location>
        <begin position="120"/>
        <end position="138"/>
    </location>
</feature>
<feature type="transmembrane region" description="Helical" evidence="8">
    <location>
        <begin position="51"/>
        <end position="70"/>
    </location>
</feature>
<sequence>MWMMKGTSSYLFAVMVIIFKTLGISEPGFEITSKVIDEEALKRYKREIMEFAVASPMFIPPTTLALLHLFCLLKTLTMALKVGLEGLDHMVVQVIVSGYITAISLPLYEAMFLRKDKGRMPIYVTIYAIGILSVLLYLSPSLM</sequence>
<evidence type="ECO:0000313" key="11">
    <source>
        <dbReference type="Proteomes" id="UP000554482"/>
    </source>
</evidence>
<feature type="chain" id="PRO_5029758760" evidence="9">
    <location>
        <begin position="24"/>
        <end position="143"/>
    </location>
</feature>
<dbReference type="Pfam" id="PF03552">
    <property type="entry name" value="Cellulose_synt"/>
    <property type="match status" value="1"/>
</dbReference>
<dbReference type="InterPro" id="IPR005150">
    <property type="entry name" value="Cellulose_synth"/>
</dbReference>
<evidence type="ECO:0000256" key="2">
    <source>
        <dbReference type="ARBA" id="ARBA00022676"/>
    </source>
</evidence>
<evidence type="ECO:0000256" key="4">
    <source>
        <dbReference type="ARBA" id="ARBA00022692"/>
    </source>
</evidence>
<dbReference type="GO" id="GO:0030244">
    <property type="term" value="P:cellulose biosynthetic process"/>
    <property type="evidence" value="ECO:0007669"/>
    <property type="project" value="InterPro"/>
</dbReference>
<proteinExistence type="predicted"/>
<evidence type="ECO:0000256" key="3">
    <source>
        <dbReference type="ARBA" id="ARBA00022679"/>
    </source>
</evidence>
<keyword evidence="5 8" id="KW-1133">Transmembrane helix</keyword>
<evidence type="ECO:0000313" key="10">
    <source>
        <dbReference type="EMBL" id="KAF5179113.1"/>
    </source>
</evidence>
<protein>
    <submittedName>
        <fullName evidence="10">Cellulose synthase-like protein e1</fullName>
    </submittedName>
</protein>
<keyword evidence="11" id="KW-1185">Reference proteome</keyword>
<comment type="subcellular location">
    <subcellularLocation>
        <location evidence="1">Endomembrane system</location>
    </subcellularLocation>
</comment>
<dbReference type="GO" id="GO:0071555">
    <property type="term" value="P:cell wall organization"/>
    <property type="evidence" value="ECO:0007669"/>
    <property type="project" value="UniProtKB-KW"/>
</dbReference>
<evidence type="ECO:0000256" key="5">
    <source>
        <dbReference type="ARBA" id="ARBA00022989"/>
    </source>
</evidence>
<keyword evidence="7" id="KW-0961">Cell wall biogenesis/degradation</keyword>
<dbReference type="AlphaFoldDB" id="A0A7J6V2J7"/>
<keyword evidence="6 8" id="KW-0472">Membrane</keyword>
<evidence type="ECO:0000256" key="9">
    <source>
        <dbReference type="SAM" id="SignalP"/>
    </source>
</evidence>
<evidence type="ECO:0000256" key="6">
    <source>
        <dbReference type="ARBA" id="ARBA00023136"/>
    </source>
</evidence>
<keyword evidence="9" id="KW-0732">Signal</keyword>
<dbReference type="OrthoDB" id="1929172at2759"/>
<comment type="caution">
    <text evidence="10">The sequence shown here is derived from an EMBL/GenBank/DDBJ whole genome shotgun (WGS) entry which is preliminary data.</text>
</comment>
<dbReference type="Proteomes" id="UP000554482">
    <property type="component" value="Unassembled WGS sequence"/>
</dbReference>
<reference evidence="10 11" key="1">
    <citation type="submission" date="2020-06" db="EMBL/GenBank/DDBJ databases">
        <title>Transcriptomic and genomic resources for Thalictrum thalictroides and T. hernandezii: Facilitating candidate gene discovery in an emerging model plant lineage.</title>
        <authorList>
            <person name="Arias T."/>
            <person name="Riano-Pachon D.M."/>
            <person name="Di Stilio V.S."/>
        </authorList>
    </citation>
    <scope>NUCLEOTIDE SEQUENCE [LARGE SCALE GENOMIC DNA]</scope>
    <source>
        <strain evidence="11">cv. WT478/WT964</strain>
        <tissue evidence="10">Leaves</tissue>
    </source>
</reference>
<dbReference type="EMBL" id="JABWDY010039228">
    <property type="protein sequence ID" value="KAF5179113.1"/>
    <property type="molecule type" value="Genomic_DNA"/>
</dbReference>
<evidence type="ECO:0000256" key="8">
    <source>
        <dbReference type="SAM" id="Phobius"/>
    </source>
</evidence>
<dbReference type="GO" id="GO:0016760">
    <property type="term" value="F:cellulose synthase (UDP-forming) activity"/>
    <property type="evidence" value="ECO:0007669"/>
    <property type="project" value="InterPro"/>
</dbReference>
<name>A0A7J6V2J7_THATH</name>
<keyword evidence="4 8" id="KW-0812">Transmembrane</keyword>
<dbReference type="GO" id="GO:0012505">
    <property type="term" value="C:endomembrane system"/>
    <property type="evidence" value="ECO:0007669"/>
    <property type="project" value="UniProtKB-SubCell"/>
</dbReference>
<evidence type="ECO:0000256" key="7">
    <source>
        <dbReference type="ARBA" id="ARBA00023316"/>
    </source>
</evidence>
<keyword evidence="3" id="KW-0808">Transferase</keyword>
<accession>A0A7J6V2J7</accession>